<dbReference type="RefSeq" id="WP_002680550.1">
    <property type="nucleotide sequence ID" value="NZ_CP022022.1"/>
</dbReference>
<name>A0A1Z4BN90_9FLAO</name>
<dbReference type="EMBL" id="CP022022">
    <property type="protein sequence ID" value="ASF42703.1"/>
    <property type="molecule type" value="Genomic_DNA"/>
</dbReference>
<organism evidence="1 2">
    <name type="scientific">Capnocytophaga endodontalis</name>
    <dbReference type="NCBI Taxonomy" id="2708117"/>
    <lineage>
        <taxon>Bacteria</taxon>
        <taxon>Pseudomonadati</taxon>
        <taxon>Bacteroidota</taxon>
        <taxon>Flavobacteriia</taxon>
        <taxon>Flavobacteriales</taxon>
        <taxon>Flavobacteriaceae</taxon>
        <taxon>Capnocytophaga</taxon>
    </lineage>
</organism>
<keyword evidence="2" id="KW-1185">Reference proteome</keyword>
<sequence>MRHIQFNQDITFEQYQMAVRVLEAIGLDVQKNEIQSLPLEVIQGIEEGWQELREGKGIPSSEVHQKARLLCTNK</sequence>
<evidence type="ECO:0000313" key="2">
    <source>
        <dbReference type="Proteomes" id="UP000197007"/>
    </source>
</evidence>
<evidence type="ECO:0000313" key="1">
    <source>
        <dbReference type="EMBL" id="ASF42703.1"/>
    </source>
</evidence>
<dbReference type="Proteomes" id="UP000197007">
    <property type="component" value="Chromosome"/>
</dbReference>
<protein>
    <submittedName>
        <fullName evidence="1">Uncharacterized protein</fullName>
    </submittedName>
</protein>
<accession>A0A1Z4BN90</accession>
<dbReference type="AlphaFoldDB" id="A0A1Z4BN90"/>
<reference evidence="2" key="1">
    <citation type="submission" date="2017-06" db="EMBL/GenBank/DDBJ databases">
        <title>Complete genome sequence of Capnocytophaga sp. KCOM 1579 (=ChDC OS43) isolated from a human refractory periapical abscess lesion.</title>
        <authorList>
            <person name="Kook J.-K."/>
            <person name="Park S.-N."/>
            <person name="Lim Y.K."/>
            <person name="Roh H."/>
        </authorList>
    </citation>
    <scope>NUCLEOTIDE SEQUENCE [LARGE SCALE GENOMIC DNA]</scope>
    <source>
        <strain evidence="2">ChDC OS43</strain>
    </source>
</reference>
<dbReference type="KEGG" id="capn:CBG49_06240"/>
<proteinExistence type="predicted"/>
<gene>
    <name evidence="1" type="ORF">CBG49_06240</name>
</gene>